<keyword evidence="3" id="KW-1185">Reference proteome</keyword>
<dbReference type="EMBL" id="ATGI01000001">
    <property type="protein sequence ID" value="EPF81823.1"/>
    <property type="molecule type" value="Genomic_DNA"/>
</dbReference>
<dbReference type="HOGENOM" id="CLU_2476351_0_0_6"/>
<feature type="chain" id="PRO_5004512318" description="Lipoprotein" evidence="1">
    <location>
        <begin position="24"/>
        <end position="87"/>
    </location>
</feature>
<dbReference type="PATRIC" id="fig|421052.3.peg.157"/>
<organism evidence="2 3">
    <name type="scientific">Acinetobacter rudis CIP 110305</name>
    <dbReference type="NCBI Taxonomy" id="421052"/>
    <lineage>
        <taxon>Bacteria</taxon>
        <taxon>Pseudomonadati</taxon>
        <taxon>Pseudomonadota</taxon>
        <taxon>Gammaproteobacteria</taxon>
        <taxon>Moraxellales</taxon>
        <taxon>Moraxellaceae</taxon>
        <taxon>Acinetobacter</taxon>
    </lineage>
</organism>
<dbReference type="PROSITE" id="PS51257">
    <property type="entry name" value="PROKAR_LIPOPROTEIN"/>
    <property type="match status" value="1"/>
</dbReference>
<evidence type="ECO:0000256" key="1">
    <source>
        <dbReference type="SAM" id="SignalP"/>
    </source>
</evidence>
<gene>
    <name evidence="2" type="ORF">F945_00158</name>
</gene>
<protein>
    <recommendedName>
        <fullName evidence="4">Lipoprotein</fullName>
    </recommendedName>
</protein>
<keyword evidence="1" id="KW-0732">Signal</keyword>
<dbReference type="AlphaFoldDB" id="S3NTQ1"/>
<reference evidence="2 3" key="1">
    <citation type="submission" date="2013-06" db="EMBL/GenBank/DDBJ databases">
        <title>The Genome Sequence of Acinetobacter rudis CIP 110305.</title>
        <authorList>
            <consortium name="The Broad Institute Genome Sequencing Platform"/>
            <consortium name="The Broad Institute Genome Sequencing Center for Infectious Disease"/>
            <person name="Cerqueira G."/>
            <person name="Feldgarden M."/>
            <person name="Courvalin P."/>
            <person name="Perichon B."/>
            <person name="Grillot-Courvalin C."/>
            <person name="Clermont D."/>
            <person name="Rocha E."/>
            <person name="Yoon E.-J."/>
            <person name="Nemec A."/>
            <person name="Young S.K."/>
            <person name="Zeng Q."/>
            <person name="Gargeya S."/>
            <person name="Fitzgerald M."/>
            <person name="Abouelleil A."/>
            <person name="Alvarado L."/>
            <person name="Berlin A.M."/>
            <person name="Chapman S.B."/>
            <person name="Dewar J."/>
            <person name="Goldberg J."/>
            <person name="Griggs A."/>
            <person name="Gujja S."/>
            <person name="Hansen M."/>
            <person name="Howarth C."/>
            <person name="Imamovic A."/>
            <person name="Larimer J."/>
            <person name="McCowan C."/>
            <person name="Murphy C."/>
            <person name="Pearson M."/>
            <person name="Priest M."/>
            <person name="Roberts A."/>
            <person name="Saif S."/>
            <person name="Shea T."/>
            <person name="Sykes S."/>
            <person name="Wortman J."/>
            <person name="Nusbaum C."/>
            <person name="Birren B."/>
        </authorList>
    </citation>
    <scope>NUCLEOTIDE SEQUENCE [LARGE SCALE GENOMIC DNA]</scope>
    <source>
        <strain evidence="2 3">CIP 110305</strain>
    </source>
</reference>
<feature type="signal peptide" evidence="1">
    <location>
        <begin position="1"/>
        <end position="23"/>
    </location>
</feature>
<evidence type="ECO:0000313" key="3">
    <source>
        <dbReference type="Proteomes" id="UP000014568"/>
    </source>
</evidence>
<name>S3NTQ1_9GAMM</name>
<dbReference type="Proteomes" id="UP000014568">
    <property type="component" value="Unassembled WGS sequence"/>
</dbReference>
<sequence>MDKIILVTLLSLSIVGCSTLSSAMMSDRSLAAQTAKQLNTTVDSVIISNRSSSITETKFVATVDGTKFDCQIVFVGKDHCYERYTPK</sequence>
<evidence type="ECO:0008006" key="4">
    <source>
        <dbReference type="Google" id="ProtNLM"/>
    </source>
</evidence>
<proteinExistence type="predicted"/>
<dbReference type="RefSeq" id="WP_016654608.1">
    <property type="nucleotide sequence ID" value="NZ_KE340348.1"/>
</dbReference>
<comment type="caution">
    <text evidence="2">The sequence shown here is derived from an EMBL/GenBank/DDBJ whole genome shotgun (WGS) entry which is preliminary data.</text>
</comment>
<accession>S3NTQ1</accession>
<evidence type="ECO:0000313" key="2">
    <source>
        <dbReference type="EMBL" id="EPF81823.1"/>
    </source>
</evidence>